<sequence>MLDTVTEAPSGAQGIGASATAYRLATRHSARVRFLKVALPVAAVIIGVIFVIVSIVRTYVPSNLQVESATIEDGKIVMRNPAISGRNKDGVSYSMKAERALQDMKQPDVLTLENITAKVPVNESTIAEVVAATGVYDRGKNLLDMIAPFTISLNTGLEAAFRSAHLDIDGGNMSTQEPVSIRSREASIVAQSLRMTDKGRIVVFEGKVVVDVDPAAIRNREK</sequence>
<keyword evidence="1" id="KW-0812">Transmembrane</keyword>
<keyword evidence="1" id="KW-0472">Membrane</keyword>
<evidence type="ECO:0000256" key="1">
    <source>
        <dbReference type="SAM" id="Phobius"/>
    </source>
</evidence>
<dbReference type="Pfam" id="PF06835">
    <property type="entry name" value="LptC"/>
    <property type="match status" value="1"/>
</dbReference>
<dbReference type="InterPro" id="IPR010664">
    <property type="entry name" value="LipoPS_assembly_LptC-rel"/>
</dbReference>
<gene>
    <name evidence="2" type="ORF">EV665_104178</name>
</gene>
<reference evidence="2 3" key="1">
    <citation type="submission" date="2019-03" db="EMBL/GenBank/DDBJ databases">
        <title>Genomic Encyclopedia of Type Strains, Phase IV (KMG-IV): sequencing the most valuable type-strain genomes for metagenomic binning, comparative biology and taxonomic classification.</title>
        <authorList>
            <person name="Goeker M."/>
        </authorList>
    </citation>
    <scope>NUCLEOTIDE SEQUENCE [LARGE SCALE GENOMIC DNA]</scope>
    <source>
        <strain evidence="2 3">DSM 18401</strain>
    </source>
</reference>
<dbReference type="RefSeq" id="WP_064328623.1">
    <property type="nucleotide sequence ID" value="NZ_BAABEI010000012.1"/>
</dbReference>
<dbReference type="EMBL" id="SLVX01000004">
    <property type="protein sequence ID" value="TCN46504.1"/>
    <property type="molecule type" value="Genomic_DNA"/>
</dbReference>
<feature type="transmembrane region" description="Helical" evidence="1">
    <location>
        <begin position="37"/>
        <end position="60"/>
    </location>
</feature>
<accession>A0A4R2D3R0</accession>
<keyword evidence="3" id="KW-1185">Reference proteome</keyword>
<evidence type="ECO:0000313" key="3">
    <source>
        <dbReference type="Proteomes" id="UP000295351"/>
    </source>
</evidence>
<evidence type="ECO:0000313" key="2">
    <source>
        <dbReference type="EMBL" id="TCN46504.1"/>
    </source>
</evidence>
<organism evidence="2 3">
    <name type="scientific">Shinella granuli</name>
    <dbReference type="NCBI Taxonomy" id="323621"/>
    <lineage>
        <taxon>Bacteria</taxon>
        <taxon>Pseudomonadati</taxon>
        <taxon>Pseudomonadota</taxon>
        <taxon>Alphaproteobacteria</taxon>
        <taxon>Hyphomicrobiales</taxon>
        <taxon>Rhizobiaceae</taxon>
        <taxon>Shinella</taxon>
    </lineage>
</organism>
<dbReference type="AlphaFoldDB" id="A0A4R2D3R0"/>
<proteinExistence type="predicted"/>
<dbReference type="Proteomes" id="UP000295351">
    <property type="component" value="Unassembled WGS sequence"/>
</dbReference>
<name>A0A4R2D3R0_SHIGR</name>
<comment type="caution">
    <text evidence="2">The sequence shown here is derived from an EMBL/GenBank/DDBJ whole genome shotgun (WGS) entry which is preliminary data.</text>
</comment>
<keyword evidence="1" id="KW-1133">Transmembrane helix</keyword>
<protein>
    <submittedName>
        <fullName evidence="2">Lipopolysaccharide export system protein LptC</fullName>
    </submittedName>
</protein>